<dbReference type="Pfam" id="PF04229">
    <property type="entry name" value="GrpB"/>
    <property type="match status" value="1"/>
</dbReference>
<dbReference type="PANTHER" id="PTHR34822:SF1">
    <property type="entry name" value="GRPB FAMILY PROTEIN"/>
    <property type="match status" value="1"/>
</dbReference>
<organism evidence="1 2">
    <name type="scientific">Glycomyces tritici</name>
    <dbReference type="NCBI Taxonomy" id="2665176"/>
    <lineage>
        <taxon>Bacteria</taxon>
        <taxon>Bacillati</taxon>
        <taxon>Actinomycetota</taxon>
        <taxon>Actinomycetes</taxon>
        <taxon>Glycomycetales</taxon>
        <taxon>Glycomycetaceae</taxon>
        <taxon>Glycomyces</taxon>
    </lineage>
</organism>
<dbReference type="InterPro" id="IPR007344">
    <property type="entry name" value="GrpB/CoaE"/>
</dbReference>
<dbReference type="Gene3D" id="3.30.460.10">
    <property type="entry name" value="Beta Polymerase, domain 2"/>
    <property type="match status" value="1"/>
</dbReference>
<proteinExistence type="predicted"/>
<sequence>MSSDITRHHETPGDDSIWVDARPEPVAITIAAYDPGWPARYEALAARIGAALGPKALGVEHVGSTSVPGLAAKPVVDIALTVADPADEPSYLPELEGLGFALVIREPGWHEHRALKLARPNTNLHVWGPGCPEVERQRMFRRWLIDHPEDLRRYQEAKTAAAAEANGAGEIVTEYNRRKEPVIQEIYERIFRAHGLT</sequence>
<gene>
    <name evidence="1" type="ORF">QWI33_13610</name>
</gene>
<dbReference type="SUPFAM" id="SSF81301">
    <property type="entry name" value="Nucleotidyltransferase"/>
    <property type="match status" value="1"/>
</dbReference>
<keyword evidence="2" id="KW-1185">Reference proteome</keyword>
<evidence type="ECO:0000313" key="1">
    <source>
        <dbReference type="EMBL" id="MDN3240768.1"/>
    </source>
</evidence>
<dbReference type="EMBL" id="JAUEMJ010000003">
    <property type="protein sequence ID" value="MDN3240768.1"/>
    <property type="molecule type" value="Genomic_DNA"/>
</dbReference>
<comment type="caution">
    <text evidence="1">The sequence shown here is derived from an EMBL/GenBank/DDBJ whole genome shotgun (WGS) entry which is preliminary data.</text>
</comment>
<reference evidence="1" key="1">
    <citation type="submission" date="2023-06" db="EMBL/GenBank/DDBJ databases">
        <title>Gycomyces niveus sp.nov., a novel actinomycete isolated from soil in Shouguang.</title>
        <authorList>
            <person name="Yang X."/>
            <person name="Zhao J."/>
        </authorList>
    </citation>
    <scope>NUCLEOTIDE SEQUENCE</scope>
    <source>
        <strain evidence="1">NEAU C2</strain>
    </source>
</reference>
<accession>A0ABT7YR65</accession>
<protein>
    <submittedName>
        <fullName evidence="1">GrpB family protein</fullName>
    </submittedName>
</protein>
<dbReference type="InterPro" id="IPR043519">
    <property type="entry name" value="NT_sf"/>
</dbReference>
<dbReference type="PANTHER" id="PTHR34822">
    <property type="entry name" value="GRPB DOMAIN PROTEIN (AFU_ORTHOLOGUE AFUA_1G01530)"/>
    <property type="match status" value="1"/>
</dbReference>
<dbReference type="RefSeq" id="WP_289957683.1">
    <property type="nucleotide sequence ID" value="NZ_JAUEMJ010000003.1"/>
</dbReference>
<name>A0ABT7YR65_9ACTN</name>
<dbReference type="Proteomes" id="UP001171902">
    <property type="component" value="Unassembled WGS sequence"/>
</dbReference>
<evidence type="ECO:0000313" key="2">
    <source>
        <dbReference type="Proteomes" id="UP001171902"/>
    </source>
</evidence>